<sequence length="302" mass="33028">METQQQSLPSIDVIIPCYNAENTLLRAVESVLKQQYVQHLYLVDDGSTDNTWYIISQLAEAIPKVKALQMPQNSGVAAARNWAALHSSADLIAFLDADDAYQDNALAAPILSFARFNELALVRLSLTAVDLDPKYTAYAGKGLEEAWKTLQMTVGGNMIFRRSIFLAAGGFPTDELFKIYGGEDASLGIAFTEAAVVGVLFEDKVPGVLHYCRPGMHAERLLNASLFGERDPHIVSLVPQAEAVTARIVAQLNQLKTVLNQENLGIIPLYVEYKTTNAEENTTTDESSAPSPIANTTDEKHQ</sequence>
<dbReference type="Proteomes" id="UP000955338">
    <property type="component" value="Chromosome"/>
</dbReference>
<dbReference type="PANTHER" id="PTHR43685">
    <property type="entry name" value="GLYCOSYLTRANSFERASE"/>
    <property type="match status" value="1"/>
</dbReference>
<gene>
    <name evidence="3" type="ORF">CEP48_06545</name>
</gene>
<feature type="compositionally biased region" description="Low complexity" evidence="1">
    <location>
        <begin position="278"/>
        <end position="289"/>
    </location>
</feature>
<evidence type="ECO:0000313" key="4">
    <source>
        <dbReference type="Proteomes" id="UP000955338"/>
    </source>
</evidence>
<dbReference type="RefSeq" id="WP_261920369.1">
    <property type="nucleotide sequence ID" value="NZ_CP022011.1"/>
</dbReference>
<dbReference type="InterPro" id="IPR029044">
    <property type="entry name" value="Nucleotide-diphossugar_trans"/>
</dbReference>
<evidence type="ECO:0000313" key="3">
    <source>
        <dbReference type="EMBL" id="QDJ15111.1"/>
    </source>
</evidence>
<dbReference type="CDD" id="cd00761">
    <property type="entry name" value="Glyco_tranf_GTA_type"/>
    <property type="match status" value="1"/>
</dbReference>
<dbReference type="PANTHER" id="PTHR43685:SF2">
    <property type="entry name" value="GLYCOSYLTRANSFERASE 2-LIKE DOMAIN-CONTAINING PROTEIN"/>
    <property type="match status" value="1"/>
</dbReference>
<dbReference type="InterPro" id="IPR050834">
    <property type="entry name" value="Glycosyltransf_2"/>
</dbReference>
<dbReference type="AlphaFoldDB" id="A0A8D4LNJ7"/>
<dbReference type="Gene3D" id="3.90.550.10">
    <property type="entry name" value="Spore Coat Polysaccharide Biosynthesis Protein SpsA, Chain A"/>
    <property type="match status" value="1"/>
</dbReference>
<dbReference type="Pfam" id="PF00535">
    <property type="entry name" value="Glycos_transf_2"/>
    <property type="match status" value="1"/>
</dbReference>
<organism evidence="3 4">
    <name type="scientific">Mergibacter septicus</name>
    <dbReference type="NCBI Taxonomy" id="221402"/>
    <lineage>
        <taxon>Bacteria</taxon>
        <taxon>Pseudomonadati</taxon>
        <taxon>Pseudomonadota</taxon>
        <taxon>Gammaproteobacteria</taxon>
        <taxon>Pasteurellales</taxon>
        <taxon>Pasteurellaceae</taxon>
        <taxon>Mergibacter</taxon>
    </lineage>
</organism>
<proteinExistence type="predicted"/>
<name>A0A8D4LNJ7_9PAST</name>
<dbReference type="EMBL" id="CP022011">
    <property type="protein sequence ID" value="QDJ15111.1"/>
    <property type="molecule type" value="Genomic_DNA"/>
</dbReference>
<evidence type="ECO:0000259" key="2">
    <source>
        <dbReference type="Pfam" id="PF00535"/>
    </source>
</evidence>
<evidence type="ECO:0000256" key="1">
    <source>
        <dbReference type="SAM" id="MobiDB-lite"/>
    </source>
</evidence>
<accession>A0A8D4LNJ7</accession>
<keyword evidence="4" id="KW-1185">Reference proteome</keyword>
<dbReference type="SUPFAM" id="SSF53448">
    <property type="entry name" value="Nucleotide-diphospho-sugar transferases"/>
    <property type="match status" value="1"/>
</dbReference>
<reference evidence="3" key="1">
    <citation type="submission" date="2017-06" db="EMBL/GenBank/DDBJ databases">
        <title>Genome sequencing of pathogenic and non-pathogenic strains within Bisgaard taxon 40.</title>
        <authorList>
            <person name="Ladner J.T."/>
            <person name="Lovett S.P."/>
            <person name="Koroleva G."/>
            <person name="Lorch J.M."/>
        </authorList>
    </citation>
    <scope>NUCLEOTIDE SEQUENCE</scope>
    <source>
        <strain evidence="3">27576-1-I1</strain>
    </source>
</reference>
<feature type="region of interest" description="Disordered" evidence="1">
    <location>
        <begin position="278"/>
        <end position="302"/>
    </location>
</feature>
<dbReference type="InterPro" id="IPR001173">
    <property type="entry name" value="Glyco_trans_2-like"/>
</dbReference>
<protein>
    <submittedName>
        <fullName evidence="3">Glycosyltransferase</fullName>
    </submittedName>
</protein>
<feature type="domain" description="Glycosyltransferase 2-like" evidence="2">
    <location>
        <begin position="13"/>
        <end position="163"/>
    </location>
</feature>